<protein>
    <submittedName>
        <fullName evidence="1">Uncharacterized protein</fullName>
    </submittedName>
</protein>
<dbReference type="Proteomes" id="UP000467536">
    <property type="component" value="Unassembled WGS sequence"/>
</dbReference>
<dbReference type="AlphaFoldDB" id="A0A826EQV1"/>
<accession>A0A826EQV1</accession>
<sequence>MIEDLVAHFKKTFPAIKTLGFIKQTGLDSMVVINEAPTFQNKQVQTQSRVRESIGFLIYDKNTIQCKRTYDLLRNYFLLTNPSELNIQNQKVVATDIASGGQVDYDDDGRLIYQLTILFEKEM</sequence>
<evidence type="ECO:0000313" key="2">
    <source>
        <dbReference type="Proteomes" id="UP000467536"/>
    </source>
</evidence>
<reference evidence="1 2" key="1">
    <citation type="submission" date="2019-08" db="EMBL/GenBank/DDBJ databases">
        <authorList>
            <person name="Ashton P.M."/>
            <person name="Dallman T."/>
            <person name="Nair S."/>
            <person name="De Pinna E."/>
            <person name="Peters T."/>
            <person name="Grant K."/>
        </authorList>
    </citation>
    <scope>NUCLEOTIDE SEQUENCE [LARGE SCALE GENOMIC DNA]</scope>
    <source>
        <strain evidence="1 2">788324</strain>
    </source>
</reference>
<dbReference type="EMBL" id="AANEHK010000005">
    <property type="protein sequence ID" value="EDO0985743.1"/>
    <property type="molecule type" value="Genomic_DNA"/>
</dbReference>
<evidence type="ECO:0000313" key="1">
    <source>
        <dbReference type="EMBL" id="EDO0985743.1"/>
    </source>
</evidence>
<dbReference type="RefSeq" id="WP_003753493.1">
    <property type="nucleotide sequence ID" value="NZ_CP015508.1"/>
</dbReference>
<organism evidence="1 2">
    <name type="scientific">Listeria monocytogenes</name>
    <dbReference type="NCBI Taxonomy" id="1639"/>
    <lineage>
        <taxon>Bacteria</taxon>
        <taxon>Bacillati</taxon>
        <taxon>Bacillota</taxon>
        <taxon>Bacilli</taxon>
        <taxon>Bacillales</taxon>
        <taxon>Listeriaceae</taxon>
        <taxon>Listeria</taxon>
    </lineage>
</organism>
<gene>
    <name evidence="1" type="ORF">FV747_07040</name>
</gene>
<proteinExistence type="predicted"/>
<name>A0A826EQV1_LISMN</name>
<comment type="caution">
    <text evidence="1">The sequence shown here is derived from an EMBL/GenBank/DDBJ whole genome shotgun (WGS) entry which is preliminary data.</text>
</comment>